<dbReference type="Gene3D" id="1.25.10.10">
    <property type="entry name" value="Leucine-rich Repeat Variant"/>
    <property type="match status" value="1"/>
</dbReference>
<evidence type="ECO:0000256" key="2">
    <source>
        <dbReference type="ARBA" id="ARBA00022490"/>
    </source>
</evidence>
<evidence type="ECO:0000256" key="6">
    <source>
        <dbReference type="ARBA" id="ARBA00081811"/>
    </source>
</evidence>
<evidence type="ECO:0000313" key="9">
    <source>
        <dbReference type="EMBL" id="TFL07634.1"/>
    </source>
</evidence>
<dbReference type="PANTHER" id="PTHR12537">
    <property type="entry name" value="RNA BINDING PROTEIN PUMILIO-RELATED"/>
    <property type="match status" value="1"/>
</dbReference>
<dbReference type="InterPro" id="IPR033133">
    <property type="entry name" value="PUM-HD"/>
</dbReference>
<reference evidence="9 10" key="1">
    <citation type="journal article" date="2019" name="Nat. Ecol. Evol.">
        <title>Megaphylogeny resolves global patterns of mushroom evolution.</title>
        <authorList>
            <person name="Varga T."/>
            <person name="Krizsan K."/>
            <person name="Foldi C."/>
            <person name="Dima B."/>
            <person name="Sanchez-Garcia M."/>
            <person name="Sanchez-Ramirez S."/>
            <person name="Szollosi G.J."/>
            <person name="Szarkandi J.G."/>
            <person name="Papp V."/>
            <person name="Albert L."/>
            <person name="Andreopoulos W."/>
            <person name="Angelini C."/>
            <person name="Antonin V."/>
            <person name="Barry K.W."/>
            <person name="Bougher N.L."/>
            <person name="Buchanan P."/>
            <person name="Buyck B."/>
            <person name="Bense V."/>
            <person name="Catcheside P."/>
            <person name="Chovatia M."/>
            <person name="Cooper J."/>
            <person name="Damon W."/>
            <person name="Desjardin D."/>
            <person name="Finy P."/>
            <person name="Geml J."/>
            <person name="Haridas S."/>
            <person name="Hughes K."/>
            <person name="Justo A."/>
            <person name="Karasinski D."/>
            <person name="Kautmanova I."/>
            <person name="Kiss B."/>
            <person name="Kocsube S."/>
            <person name="Kotiranta H."/>
            <person name="LaButti K.M."/>
            <person name="Lechner B.E."/>
            <person name="Liimatainen K."/>
            <person name="Lipzen A."/>
            <person name="Lukacs Z."/>
            <person name="Mihaltcheva S."/>
            <person name="Morgado L.N."/>
            <person name="Niskanen T."/>
            <person name="Noordeloos M.E."/>
            <person name="Ohm R.A."/>
            <person name="Ortiz-Santana B."/>
            <person name="Ovrebo C."/>
            <person name="Racz N."/>
            <person name="Riley R."/>
            <person name="Savchenko A."/>
            <person name="Shiryaev A."/>
            <person name="Soop K."/>
            <person name="Spirin V."/>
            <person name="Szebenyi C."/>
            <person name="Tomsovsky M."/>
            <person name="Tulloss R.E."/>
            <person name="Uehling J."/>
            <person name="Grigoriev I.V."/>
            <person name="Vagvolgyi C."/>
            <person name="Papp T."/>
            <person name="Martin F.M."/>
            <person name="Miettinen O."/>
            <person name="Hibbett D.S."/>
            <person name="Nagy L.G."/>
        </authorList>
    </citation>
    <scope>NUCLEOTIDE SEQUENCE [LARGE SCALE GENOMIC DNA]</scope>
    <source>
        <strain evidence="9 10">CBS 309.79</strain>
    </source>
</reference>
<dbReference type="STRING" id="1884261.A0A5C3R887"/>
<protein>
    <recommendedName>
        <fullName evidence="6">Pumilio homology domain family member 3</fullName>
    </recommendedName>
</protein>
<gene>
    <name evidence="9" type="ORF">BDV98DRAFT_497294</name>
</gene>
<sequence>MRGGGAREGCDPVPSYRSALLEEFRSNRVRKWELADIFGHMVEFSGDQHGSRFIQQKLEQATGEEKQAIFDEILPGNALQLIQDVFGNYVIQKLFEYGAPAHKVALAQAMEGHLLDLSLQMYGCRVVQKAFECVPADYQAAFVRELEPNLLKCVKDANGNHVVQKIIERVSPDRLPFPSAFRGSVYELATHPYGCRVLQRCLEHLPTEFTKPLFDELHNYTLALMQDQFGNYVIQFVLKQGTLPDKLMIVSKLRGQLLAMSRHKFASNVCEKALTYSDLETRRGFVEEIYTLRPDGTDPIVMMMKDQYANYVLQTALAVAEGEHKDILYNRVRPHLMNMRRYSNAYNKHLVSIERLLEKYPFPVALIEGPNVPVV</sequence>
<feature type="repeat" description="Pumilio" evidence="7">
    <location>
        <begin position="291"/>
        <end position="330"/>
    </location>
</feature>
<dbReference type="PANTHER" id="PTHR12537:SF12">
    <property type="entry name" value="MATERNAL PROTEIN PUMILIO"/>
    <property type="match status" value="1"/>
</dbReference>
<dbReference type="SMART" id="SM00025">
    <property type="entry name" value="Pumilio"/>
    <property type="match status" value="8"/>
</dbReference>
<keyword evidence="2" id="KW-0963">Cytoplasm</keyword>
<dbReference type="InterPro" id="IPR016024">
    <property type="entry name" value="ARM-type_fold"/>
</dbReference>
<dbReference type="GO" id="GO:0003730">
    <property type="term" value="F:mRNA 3'-UTR binding"/>
    <property type="evidence" value="ECO:0007669"/>
    <property type="project" value="TreeGrafter"/>
</dbReference>
<dbReference type="GO" id="GO:0000288">
    <property type="term" value="P:nuclear-transcribed mRNA catabolic process, deadenylation-dependent decay"/>
    <property type="evidence" value="ECO:0007669"/>
    <property type="project" value="TreeGrafter"/>
</dbReference>
<accession>A0A5C3R887</accession>
<dbReference type="InterPro" id="IPR011989">
    <property type="entry name" value="ARM-like"/>
</dbReference>
<comment type="similarity">
    <text evidence="5">Belongs to the PUF3 family.</text>
</comment>
<feature type="repeat" description="Pumilio" evidence="7">
    <location>
        <begin position="252"/>
        <end position="287"/>
    </location>
</feature>
<dbReference type="PROSITE" id="PS50303">
    <property type="entry name" value="PUM_HD"/>
    <property type="match status" value="1"/>
</dbReference>
<dbReference type="GO" id="GO:0005737">
    <property type="term" value="C:cytoplasm"/>
    <property type="evidence" value="ECO:0007669"/>
    <property type="project" value="UniProtKB-SubCell"/>
</dbReference>
<comment type="subcellular location">
    <subcellularLocation>
        <location evidence="1">Cytoplasm</location>
    </subcellularLocation>
</comment>
<feature type="repeat" description="Pumilio" evidence="7">
    <location>
        <begin position="109"/>
        <end position="144"/>
    </location>
</feature>
<dbReference type="AlphaFoldDB" id="A0A5C3R887"/>
<feature type="repeat" description="Pumilio" evidence="7">
    <location>
        <begin position="216"/>
        <end position="251"/>
    </location>
</feature>
<keyword evidence="10" id="KW-1185">Reference proteome</keyword>
<feature type="domain" description="PUM-HD" evidence="8">
    <location>
        <begin position="16"/>
        <end position="357"/>
    </location>
</feature>
<evidence type="ECO:0000259" key="8">
    <source>
        <dbReference type="PROSITE" id="PS50303"/>
    </source>
</evidence>
<keyword evidence="3" id="KW-0677">Repeat</keyword>
<keyword evidence="4" id="KW-0694">RNA-binding</keyword>
<name>A0A5C3R887_9AGAR</name>
<evidence type="ECO:0000256" key="7">
    <source>
        <dbReference type="PROSITE-ProRule" id="PRU00317"/>
    </source>
</evidence>
<dbReference type="SUPFAM" id="SSF48371">
    <property type="entry name" value="ARM repeat"/>
    <property type="match status" value="1"/>
</dbReference>
<feature type="repeat" description="Pumilio" evidence="7">
    <location>
        <begin position="72"/>
        <end position="108"/>
    </location>
</feature>
<dbReference type="PROSITE" id="PS50302">
    <property type="entry name" value="PUM"/>
    <property type="match status" value="7"/>
</dbReference>
<dbReference type="EMBL" id="ML178814">
    <property type="protein sequence ID" value="TFL07634.1"/>
    <property type="molecule type" value="Genomic_DNA"/>
</dbReference>
<dbReference type="OrthoDB" id="668540at2759"/>
<organism evidence="9 10">
    <name type="scientific">Pterulicium gracile</name>
    <dbReference type="NCBI Taxonomy" id="1884261"/>
    <lineage>
        <taxon>Eukaryota</taxon>
        <taxon>Fungi</taxon>
        <taxon>Dikarya</taxon>
        <taxon>Basidiomycota</taxon>
        <taxon>Agaricomycotina</taxon>
        <taxon>Agaricomycetes</taxon>
        <taxon>Agaricomycetidae</taxon>
        <taxon>Agaricales</taxon>
        <taxon>Pleurotineae</taxon>
        <taxon>Pterulaceae</taxon>
        <taxon>Pterulicium</taxon>
    </lineage>
</organism>
<evidence type="ECO:0000256" key="1">
    <source>
        <dbReference type="ARBA" id="ARBA00004496"/>
    </source>
</evidence>
<feature type="repeat" description="Pumilio" evidence="7">
    <location>
        <begin position="180"/>
        <end position="215"/>
    </location>
</feature>
<evidence type="ECO:0000256" key="3">
    <source>
        <dbReference type="ARBA" id="ARBA00022737"/>
    </source>
</evidence>
<dbReference type="Pfam" id="PF00806">
    <property type="entry name" value="PUF"/>
    <property type="match status" value="8"/>
</dbReference>
<feature type="repeat" description="Pumilio" evidence="7">
    <location>
        <begin position="36"/>
        <end position="71"/>
    </location>
</feature>
<dbReference type="Proteomes" id="UP000305067">
    <property type="component" value="Unassembled WGS sequence"/>
</dbReference>
<dbReference type="InterPro" id="IPR001313">
    <property type="entry name" value="Pumilio_RNA-bd_rpt"/>
</dbReference>
<evidence type="ECO:0000256" key="4">
    <source>
        <dbReference type="ARBA" id="ARBA00022884"/>
    </source>
</evidence>
<dbReference type="FunFam" id="1.25.10.10:FF:000004">
    <property type="entry name" value="Pumilio homolog 1 isoform 2"/>
    <property type="match status" value="1"/>
</dbReference>
<evidence type="ECO:0000256" key="5">
    <source>
        <dbReference type="ARBA" id="ARBA00060736"/>
    </source>
</evidence>
<evidence type="ECO:0000313" key="10">
    <source>
        <dbReference type="Proteomes" id="UP000305067"/>
    </source>
</evidence>
<dbReference type="CDD" id="cd07920">
    <property type="entry name" value="Pumilio"/>
    <property type="match status" value="1"/>
</dbReference>
<dbReference type="InterPro" id="IPR033712">
    <property type="entry name" value="Pumilio_RNA-bd"/>
</dbReference>
<proteinExistence type="inferred from homology"/>